<evidence type="ECO:0000313" key="3">
    <source>
        <dbReference type="Proteomes" id="UP000608024"/>
    </source>
</evidence>
<protein>
    <submittedName>
        <fullName evidence="2">Uncharacterized protein</fullName>
    </submittedName>
</protein>
<proteinExistence type="predicted"/>
<feature type="region of interest" description="Disordered" evidence="1">
    <location>
        <begin position="150"/>
        <end position="172"/>
    </location>
</feature>
<sequence>MEKADELSKLAGKDPGDLTAREFDRLNSGLKEYAKDPLFADRFASRLGAKGTLEFWSGINEPGANPDLGDARRERFDDLQKHLGLTLATASRSDSAGMADWKRQIIDQGGQPVRTPSGPLGFQVMSNLMRWGDYDDEFLRRYGSSLMDTEKKMTSGGTHGAWRHTPNSPYLNRTGSDPGWDPLAGYLKGLSNSPDAATSFFNDSFTSKPDGDDRSLSNFHYLFEERDWPVERTDDGETSITGRNNLALALEAATTGHPAGEFPTADTPAHDPGQSELAQNIVASISEKPERLTDHGFMADSFGKIASEYMPDIHRALHPGEANEERLFPVAGTAASLGEHDTTRFLYTLGRNPEGYVAVNLGQHGYTTSLMEYHFRHPEAYITDSSFSTGENLKKGIEGVASVAGEIEGIIGGGRAYESELEAGGRDQSYNTTLEHVKTWGGTAVGIGVGLGTTPFAGPGGIVAGGVAGTAADEIIDTIIKGSMRDGAGDVIYRNGEDMQGTKESTYKLVEEAARKAGEAAGRPSPHIVSAAAAAAESGFDHAKTNIADAFEGQGTPRQLERED</sequence>
<comment type="caution">
    <text evidence="2">The sequence shown here is derived from an EMBL/GenBank/DDBJ whole genome shotgun (WGS) entry which is preliminary data.</text>
</comment>
<accession>A0A919DT76</accession>
<reference evidence="2" key="1">
    <citation type="journal article" date="2014" name="Int. J. Syst. Evol. Microbiol.">
        <title>Complete genome sequence of Corynebacterium casei LMG S-19264T (=DSM 44701T), isolated from a smear-ripened cheese.</title>
        <authorList>
            <consortium name="US DOE Joint Genome Institute (JGI-PGF)"/>
            <person name="Walter F."/>
            <person name="Albersmeier A."/>
            <person name="Kalinowski J."/>
            <person name="Ruckert C."/>
        </authorList>
    </citation>
    <scope>NUCLEOTIDE SEQUENCE</scope>
    <source>
        <strain evidence="2">JCM 4784</strain>
    </source>
</reference>
<evidence type="ECO:0000256" key="1">
    <source>
        <dbReference type="SAM" id="MobiDB-lite"/>
    </source>
</evidence>
<evidence type="ECO:0000313" key="2">
    <source>
        <dbReference type="EMBL" id="GHE74057.1"/>
    </source>
</evidence>
<name>A0A919DT76_9ACTN</name>
<keyword evidence="3" id="KW-1185">Reference proteome</keyword>
<gene>
    <name evidence="2" type="ORF">GCM10018785_47790</name>
</gene>
<reference evidence="2" key="2">
    <citation type="submission" date="2020-09" db="EMBL/GenBank/DDBJ databases">
        <authorList>
            <person name="Sun Q."/>
            <person name="Ohkuma M."/>
        </authorList>
    </citation>
    <scope>NUCLEOTIDE SEQUENCE</scope>
    <source>
        <strain evidence="2">JCM 4784</strain>
    </source>
</reference>
<organism evidence="2 3">
    <name type="scientific">Streptomyces longispororuber</name>
    <dbReference type="NCBI Taxonomy" id="68230"/>
    <lineage>
        <taxon>Bacteria</taxon>
        <taxon>Bacillati</taxon>
        <taxon>Actinomycetota</taxon>
        <taxon>Actinomycetes</taxon>
        <taxon>Kitasatosporales</taxon>
        <taxon>Streptomycetaceae</taxon>
        <taxon>Streptomyces</taxon>
    </lineage>
</organism>
<feature type="region of interest" description="Disordered" evidence="1">
    <location>
        <begin position="1"/>
        <end position="20"/>
    </location>
</feature>
<dbReference type="EMBL" id="BNBT01000083">
    <property type="protein sequence ID" value="GHE74057.1"/>
    <property type="molecule type" value="Genomic_DNA"/>
</dbReference>
<dbReference type="Proteomes" id="UP000608024">
    <property type="component" value="Unassembled WGS sequence"/>
</dbReference>
<dbReference type="AlphaFoldDB" id="A0A919DT76"/>